<gene>
    <name evidence="1" type="ORF">CCAX7_46160</name>
</gene>
<dbReference type="AlphaFoldDB" id="A0A402D533"/>
<proteinExistence type="predicted"/>
<organism evidence="1 2">
    <name type="scientific">Capsulimonas corticalis</name>
    <dbReference type="NCBI Taxonomy" id="2219043"/>
    <lineage>
        <taxon>Bacteria</taxon>
        <taxon>Bacillati</taxon>
        <taxon>Armatimonadota</taxon>
        <taxon>Armatimonadia</taxon>
        <taxon>Capsulimonadales</taxon>
        <taxon>Capsulimonadaceae</taxon>
        <taxon>Capsulimonas</taxon>
    </lineage>
</organism>
<dbReference type="KEGG" id="ccot:CCAX7_46160"/>
<protein>
    <submittedName>
        <fullName evidence="1">Uncharacterized protein</fullName>
    </submittedName>
</protein>
<evidence type="ECO:0000313" key="2">
    <source>
        <dbReference type="Proteomes" id="UP000287394"/>
    </source>
</evidence>
<reference evidence="1 2" key="1">
    <citation type="journal article" date="2019" name="Int. J. Syst. Evol. Microbiol.">
        <title>Capsulimonas corticalis gen. nov., sp. nov., an aerobic capsulated bacterium, of a novel bacterial order, Capsulimonadales ord. nov., of the class Armatimonadia of the phylum Armatimonadetes.</title>
        <authorList>
            <person name="Li J."/>
            <person name="Kudo C."/>
            <person name="Tonouchi A."/>
        </authorList>
    </citation>
    <scope>NUCLEOTIDE SEQUENCE [LARGE SCALE GENOMIC DNA]</scope>
    <source>
        <strain evidence="1 2">AX-7</strain>
    </source>
</reference>
<evidence type="ECO:0000313" key="1">
    <source>
        <dbReference type="EMBL" id="BDI32565.1"/>
    </source>
</evidence>
<accession>A0A402D533</accession>
<dbReference type="Proteomes" id="UP000287394">
    <property type="component" value="Chromosome"/>
</dbReference>
<name>A0A402D533_9BACT</name>
<sequence length="347" mass="39122">MAARILAFLAYQNRFCARNEIVAACWGAHRVSGRDRLEDEAYQKQISNLRGIFTERLGVPWQDYLLTQPNGAQLKDGAFTTDVMQFNGLLAAGYGRSNDLNDRQAKLLEADALRRGYFLDGMNCEWIISQDGGARTDYTARFKDLRQEIQQLGSSAEHQAAPHVPYYDSLYEAIPDLRKAISQAKREIVLCGISLNVTIPIIYDILLDRLGDGLTIKFLLLDPASQWLSHFAAITGSDTVTQKQEVILTLHRLSSLISKAPAPPASDTINQLLIDVSVFDGFLPGRIYAVDPQNEDGQLFYFPYLNATTPSRLPGFTWSQRQTGPFETYTHAIWQLWQNRSRSDVRQ</sequence>
<keyword evidence="2" id="KW-1185">Reference proteome</keyword>
<dbReference type="EMBL" id="AP025739">
    <property type="protein sequence ID" value="BDI32565.1"/>
    <property type="molecule type" value="Genomic_DNA"/>
</dbReference>